<name>A0A2T3HMN8_9SPHI</name>
<dbReference type="EMBL" id="PYLS01000005">
    <property type="protein sequence ID" value="PST83697.1"/>
    <property type="molecule type" value="Genomic_DNA"/>
</dbReference>
<evidence type="ECO:0000256" key="1">
    <source>
        <dbReference type="SAM" id="SignalP"/>
    </source>
</evidence>
<comment type="caution">
    <text evidence="3">The sequence shown here is derived from an EMBL/GenBank/DDBJ whole genome shotgun (WGS) entry which is preliminary data.</text>
</comment>
<sequence length="318" mass="35026">MKRIYLYLFALLGPFAAACDKSMDVGEPVFEVTGYSVENRLDSAGNPIKSVTFTLDGNADIISFYSGETLRDYNFREGRVVKTKNVTMSFSSNCKLNSGTIAMANQLSVVASTNFTGQLNDTAVQAASWTDITGRFKLSPLVATDNFLPSGEADVSDLFQKGKPLYIAFKYVTPPQTTALRHTQWRMRDYLLRRNTELGLNTLASQSATPWNLYHKGPFESGRSANSTSQLILRGNNSAANFSEPTEDWAISPAIQVVEDTDIGPDRPFAIKTRIDVPISVYTFNYSKPGTYKAVFVASNVTASQEVKVVKTIDVVIK</sequence>
<gene>
    <name evidence="3" type="ORF">C7T94_14315</name>
</gene>
<feature type="chain" id="PRO_5015598882" description="DUF5017 domain-containing protein" evidence="1">
    <location>
        <begin position="19"/>
        <end position="318"/>
    </location>
</feature>
<dbReference type="AlphaFoldDB" id="A0A2T3HMN8"/>
<reference evidence="3 4" key="1">
    <citation type="submission" date="2018-03" db="EMBL/GenBank/DDBJ databases">
        <authorList>
            <person name="Keele B.F."/>
        </authorList>
    </citation>
    <scope>NUCLEOTIDE SEQUENCE [LARGE SCALE GENOMIC DNA]</scope>
    <source>
        <strain evidence="3 4">YL28-9</strain>
    </source>
</reference>
<evidence type="ECO:0000259" key="2">
    <source>
        <dbReference type="Pfam" id="PF16409"/>
    </source>
</evidence>
<evidence type="ECO:0000313" key="4">
    <source>
        <dbReference type="Proteomes" id="UP000240912"/>
    </source>
</evidence>
<feature type="domain" description="DUF5017" evidence="2">
    <location>
        <begin position="18"/>
        <end position="202"/>
    </location>
</feature>
<dbReference type="PROSITE" id="PS51257">
    <property type="entry name" value="PROKAR_LIPOPROTEIN"/>
    <property type="match status" value="1"/>
</dbReference>
<organism evidence="3 4">
    <name type="scientific">Pedobacter yulinensis</name>
    <dbReference type="NCBI Taxonomy" id="2126353"/>
    <lineage>
        <taxon>Bacteria</taxon>
        <taxon>Pseudomonadati</taxon>
        <taxon>Bacteroidota</taxon>
        <taxon>Sphingobacteriia</taxon>
        <taxon>Sphingobacteriales</taxon>
        <taxon>Sphingobacteriaceae</taxon>
        <taxon>Pedobacter</taxon>
    </lineage>
</organism>
<dbReference type="RefSeq" id="WP_107215959.1">
    <property type="nucleotide sequence ID" value="NZ_KZ686269.1"/>
</dbReference>
<dbReference type="InterPro" id="IPR032185">
    <property type="entry name" value="DUF5017"/>
</dbReference>
<proteinExistence type="predicted"/>
<dbReference type="Proteomes" id="UP000240912">
    <property type="component" value="Unassembled WGS sequence"/>
</dbReference>
<protein>
    <recommendedName>
        <fullName evidence="2">DUF5017 domain-containing protein</fullName>
    </recommendedName>
</protein>
<keyword evidence="4" id="KW-1185">Reference proteome</keyword>
<evidence type="ECO:0000313" key="3">
    <source>
        <dbReference type="EMBL" id="PST83697.1"/>
    </source>
</evidence>
<keyword evidence="1" id="KW-0732">Signal</keyword>
<accession>A0A2T3HMN8</accession>
<feature type="signal peptide" evidence="1">
    <location>
        <begin position="1"/>
        <end position="18"/>
    </location>
</feature>
<dbReference type="OrthoDB" id="1082472at2"/>
<dbReference type="Pfam" id="PF16409">
    <property type="entry name" value="DUF5017"/>
    <property type="match status" value="1"/>
</dbReference>